<evidence type="ECO:0000256" key="1">
    <source>
        <dbReference type="ARBA" id="ARBA00022527"/>
    </source>
</evidence>
<dbReference type="Proteomes" id="UP000054007">
    <property type="component" value="Unassembled WGS sequence"/>
</dbReference>
<dbReference type="InterPro" id="IPR011009">
    <property type="entry name" value="Kinase-like_dom_sf"/>
</dbReference>
<evidence type="ECO:0000256" key="8">
    <source>
        <dbReference type="RuleBase" id="RU000304"/>
    </source>
</evidence>
<dbReference type="PROSITE" id="PS00108">
    <property type="entry name" value="PROTEIN_KINASE_ST"/>
    <property type="match status" value="1"/>
</dbReference>
<dbReference type="GO" id="GO:0005524">
    <property type="term" value="F:ATP binding"/>
    <property type="evidence" value="ECO:0007669"/>
    <property type="project" value="UniProtKB-UniRule"/>
</dbReference>
<dbReference type="AlphaFoldDB" id="A0A0D7AZI5"/>
<dbReference type="Gene3D" id="1.10.510.10">
    <property type="entry name" value="Transferase(Phosphotransferase) domain 1"/>
    <property type="match status" value="1"/>
</dbReference>
<accession>A0A0D7AZI5</accession>
<dbReference type="SMART" id="SM00220">
    <property type="entry name" value="S_TKc"/>
    <property type="match status" value="1"/>
</dbReference>
<comment type="similarity">
    <text evidence="8">Belongs to the protein kinase superfamily.</text>
</comment>
<sequence>MPRIPVSPLKDSLVSSPVRNATNKETGLTKAMGLFDEKTNIVEKLKKNLVVLRLLGKGGSASVYMVREKNGDKPYAMKIQVKDTIWDENIDCVNNEIEVLRKLDREGFPFFTQVAMAVQDKDNLYAFLAFEQGGDLGKQLERCNWIFTIEQVRFYFTEIIVGLAKIHSLGYIHRDMKPENILIGSDGHVRIADLGTVARPEVMIRFDAVMTIYYTPPECTYTPARRYDHAIDWWSVGVMIIQCGTGRHPFDGYLPDAERELYSCIRDYEFVKDPKYACNVKKDAPKEVLEMYSLVAVMLELEPEDRLGVMGFIERREDGSRIDRTRKFGDAKATYPADVLSHPFFQFHEDGSVVEGMNEETIIRKGLVPPTPQHFKTMDDAACFPEVSLDEDDIEFKGFGRAADPMAWLSRANEFSAFLC</sequence>
<dbReference type="Pfam" id="PF00069">
    <property type="entry name" value="Pkinase"/>
    <property type="match status" value="1"/>
</dbReference>
<evidence type="ECO:0000256" key="7">
    <source>
        <dbReference type="PROSITE-ProRule" id="PRU10141"/>
    </source>
</evidence>
<dbReference type="SUPFAM" id="SSF56112">
    <property type="entry name" value="Protein kinase-like (PK-like)"/>
    <property type="match status" value="1"/>
</dbReference>
<gene>
    <name evidence="10" type="ORF">CYLTODRAFT_458165</name>
</gene>
<dbReference type="PROSITE" id="PS50011">
    <property type="entry name" value="PROTEIN_KINASE_DOM"/>
    <property type="match status" value="1"/>
</dbReference>
<evidence type="ECO:0000256" key="6">
    <source>
        <dbReference type="ARBA" id="ARBA00022840"/>
    </source>
</evidence>
<keyword evidence="3" id="KW-0808">Transferase</keyword>
<protein>
    <submittedName>
        <fullName evidence="10">Kinase-like protein</fullName>
    </submittedName>
</protein>
<organism evidence="10 11">
    <name type="scientific">Cylindrobasidium torrendii FP15055 ss-10</name>
    <dbReference type="NCBI Taxonomy" id="1314674"/>
    <lineage>
        <taxon>Eukaryota</taxon>
        <taxon>Fungi</taxon>
        <taxon>Dikarya</taxon>
        <taxon>Basidiomycota</taxon>
        <taxon>Agaricomycotina</taxon>
        <taxon>Agaricomycetes</taxon>
        <taxon>Agaricomycetidae</taxon>
        <taxon>Agaricales</taxon>
        <taxon>Marasmiineae</taxon>
        <taxon>Physalacriaceae</taxon>
        <taxon>Cylindrobasidium</taxon>
    </lineage>
</organism>
<keyword evidence="1 8" id="KW-0723">Serine/threonine-protein kinase</keyword>
<keyword evidence="5 10" id="KW-0418">Kinase</keyword>
<evidence type="ECO:0000313" key="11">
    <source>
        <dbReference type="Proteomes" id="UP000054007"/>
    </source>
</evidence>
<feature type="binding site" evidence="7">
    <location>
        <position position="78"/>
    </location>
    <ligand>
        <name>ATP</name>
        <dbReference type="ChEBI" id="CHEBI:30616"/>
    </ligand>
</feature>
<evidence type="ECO:0000313" key="10">
    <source>
        <dbReference type="EMBL" id="KIY63385.1"/>
    </source>
</evidence>
<dbReference type="InterPro" id="IPR000719">
    <property type="entry name" value="Prot_kinase_dom"/>
</dbReference>
<reference evidence="10 11" key="1">
    <citation type="journal article" date="2015" name="Fungal Genet. Biol.">
        <title>Evolution of novel wood decay mechanisms in Agaricales revealed by the genome sequences of Fistulina hepatica and Cylindrobasidium torrendii.</title>
        <authorList>
            <person name="Floudas D."/>
            <person name="Held B.W."/>
            <person name="Riley R."/>
            <person name="Nagy L.G."/>
            <person name="Koehler G."/>
            <person name="Ransdell A.S."/>
            <person name="Younus H."/>
            <person name="Chow J."/>
            <person name="Chiniquy J."/>
            <person name="Lipzen A."/>
            <person name="Tritt A."/>
            <person name="Sun H."/>
            <person name="Haridas S."/>
            <person name="LaButti K."/>
            <person name="Ohm R.A."/>
            <person name="Kues U."/>
            <person name="Blanchette R.A."/>
            <person name="Grigoriev I.V."/>
            <person name="Minto R.E."/>
            <person name="Hibbett D.S."/>
        </authorList>
    </citation>
    <scope>NUCLEOTIDE SEQUENCE [LARGE SCALE GENOMIC DNA]</scope>
    <source>
        <strain evidence="10 11">FP15055 ss-10</strain>
    </source>
</reference>
<dbReference type="OrthoDB" id="10252171at2759"/>
<dbReference type="GO" id="GO:0004674">
    <property type="term" value="F:protein serine/threonine kinase activity"/>
    <property type="evidence" value="ECO:0007669"/>
    <property type="project" value="UniProtKB-KW"/>
</dbReference>
<keyword evidence="11" id="KW-1185">Reference proteome</keyword>
<name>A0A0D7AZI5_9AGAR</name>
<dbReference type="PANTHER" id="PTHR24351">
    <property type="entry name" value="RIBOSOMAL PROTEIN S6 KINASE"/>
    <property type="match status" value="1"/>
</dbReference>
<evidence type="ECO:0000256" key="4">
    <source>
        <dbReference type="ARBA" id="ARBA00022741"/>
    </source>
</evidence>
<evidence type="ECO:0000259" key="9">
    <source>
        <dbReference type="PROSITE" id="PS50011"/>
    </source>
</evidence>
<dbReference type="InterPro" id="IPR017441">
    <property type="entry name" value="Protein_kinase_ATP_BS"/>
</dbReference>
<proteinExistence type="inferred from homology"/>
<dbReference type="STRING" id="1314674.A0A0D7AZI5"/>
<keyword evidence="6 7" id="KW-0067">ATP-binding</keyword>
<keyword evidence="2" id="KW-0597">Phosphoprotein</keyword>
<dbReference type="Gene3D" id="3.30.200.20">
    <property type="entry name" value="Phosphorylase Kinase, domain 1"/>
    <property type="match status" value="1"/>
</dbReference>
<dbReference type="EMBL" id="KN880700">
    <property type="protein sequence ID" value="KIY63385.1"/>
    <property type="molecule type" value="Genomic_DNA"/>
</dbReference>
<dbReference type="PROSITE" id="PS00107">
    <property type="entry name" value="PROTEIN_KINASE_ATP"/>
    <property type="match status" value="1"/>
</dbReference>
<keyword evidence="4 7" id="KW-0547">Nucleotide-binding</keyword>
<evidence type="ECO:0000256" key="5">
    <source>
        <dbReference type="ARBA" id="ARBA00022777"/>
    </source>
</evidence>
<dbReference type="InterPro" id="IPR008271">
    <property type="entry name" value="Ser/Thr_kinase_AS"/>
</dbReference>
<evidence type="ECO:0000256" key="2">
    <source>
        <dbReference type="ARBA" id="ARBA00022553"/>
    </source>
</evidence>
<feature type="domain" description="Protein kinase" evidence="9">
    <location>
        <begin position="49"/>
        <end position="345"/>
    </location>
</feature>
<evidence type="ECO:0000256" key="3">
    <source>
        <dbReference type="ARBA" id="ARBA00022679"/>
    </source>
</evidence>